<dbReference type="Pfam" id="PF04079">
    <property type="entry name" value="SMC_ScpB"/>
    <property type="match status" value="1"/>
</dbReference>
<dbReference type="KEGG" id="ladl:NCTC12735_01183"/>
<sequence length="192" mass="22004">MNDEELKLILEALLMTSNQPLSLEKIESVFEEWERPSREQLQKALNILEGDYQHRAIELKRLPTGYCLQTKVRFSPWISKLLAEKPSKYSRAFLETLAIIAYKQPVTRADIEEIRGVSISTGILKTLLEREWIKVAGVRDVPGKPSVYTTTKYFLEYFNLGSLDELPPLMGENFNLFAVPEAKDNELVVNDA</sequence>
<proteinExistence type="predicted"/>
<dbReference type="InterPro" id="IPR005234">
    <property type="entry name" value="ScpB_csome_segregation"/>
</dbReference>
<evidence type="ECO:0000313" key="8">
    <source>
        <dbReference type="Proteomes" id="UP000281170"/>
    </source>
</evidence>
<dbReference type="EMBL" id="LR134427">
    <property type="protein sequence ID" value="VEH85549.1"/>
    <property type="molecule type" value="Genomic_DNA"/>
</dbReference>
<reference evidence="6 8" key="2">
    <citation type="submission" date="2018-12" db="EMBL/GenBank/DDBJ databases">
        <authorList>
            <consortium name="Pathogen Informatics"/>
        </authorList>
    </citation>
    <scope>NUCLEOTIDE SEQUENCE [LARGE SCALE GENOMIC DNA]</scope>
    <source>
        <strain evidence="6 8">NCTC12735</strain>
        <plasmid evidence="8">18</plasmid>
    </source>
</reference>
<dbReference type="Gene3D" id="1.10.10.10">
    <property type="entry name" value="Winged helix-like DNA-binding domain superfamily/Winged helix DNA-binding domain"/>
    <property type="match status" value="2"/>
</dbReference>
<dbReference type="GO" id="GO:0051301">
    <property type="term" value="P:cell division"/>
    <property type="evidence" value="ECO:0007669"/>
    <property type="project" value="UniProtKB-KW"/>
</dbReference>
<evidence type="ECO:0000256" key="2">
    <source>
        <dbReference type="ARBA" id="ARBA00022618"/>
    </source>
</evidence>
<dbReference type="AlphaFoldDB" id="A0A0W0R4G3"/>
<dbReference type="Proteomes" id="UP000054859">
    <property type="component" value="Unassembled WGS sequence"/>
</dbReference>
<dbReference type="EMBL" id="LNKA01000001">
    <property type="protein sequence ID" value="KTC65929.1"/>
    <property type="molecule type" value="Genomic_DNA"/>
</dbReference>
<keyword evidence="1" id="KW-0963">Cytoplasm</keyword>
<keyword evidence="2" id="KW-0132">Cell division</keyword>
<dbReference type="Proteomes" id="UP000281170">
    <property type="component" value="Plasmid 18"/>
</dbReference>
<evidence type="ECO:0000256" key="1">
    <source>
        <dbReference type="ARBA" id="ARBA00022490"/>
    </source>
</evidence>
<dbReference type="RefSeq" id="WP_058461651.1">
    <property type="nucleotide sequence ID" value="NZ_CAAAHS010000004.1"/>
</dbReference>
<dbReference type="NCBIfam" id="TIGR00281">
    <property type="entry name" value="SMC-Scp complex subunit ScpB"/>
    <property type="match status" value="1"/>
</dbReference>
<gene>
    <name evidence="5" type="primary">scpB</name>
    <name evidence="5" type="ORF">Lade_0587</name>
    <name evidence="6" type="ORF">NCTC12735_01183</name>
</gene>
<dbReference type="OrthoDB" id="9806226at2"/>
<evidence type="ECO:0000313" key="7">
    <source>
        <dbReference type="Proteomes" id="UP000054859"/>
    </source>
</evidence>
<dbReference type="InterPro" id="IPR036388">
    <property type="entry name" value="WH-like_DNA-bd_sf"/>
</dbReference>
<accession>A0A0W0R4G3</accession>
<evidence type="ECO:0000256" key="4">
    <source>
        <dbReference type="ARBA" id="ARBA00023306"/>
    </source>
</evidence>
<dbReference type="PANTHER" id="PTHR34298:SF2">
    <property type="entry name" value="SEGREGATION AND CONDENSATION PROTEIN B"/>
    <property type="match status" value="1"/>
</dbReference>
<evidence type="ECO:0000313" key="6">
    <source>
        <dbReference type="EMBL" id="VEH85549.1"/>
    </source>
</evidence>
<dbReference type="SUPFAM" id="SSF46785">
    <property type="entry name" value="Winged helix' DNA-binding domain"/>
    <property type="match status" value="2"/>
</dbReference>
<keyword evidence="3" id="KW-0159">Chromosome partition</keyword>
<evidence type="ECO:0000256" key="3">
    <source>
        <dbReference type="ARBA" id="ARBA00022829"/>
    </source>
</evidence>
<dbReference type="InterPro" id="IPR036390">
    <property type="entry name" value="WH_DNA-bd_sf"/>
</dbReference>
<reference evidence="5 7" key="1">
    <citation type="submission" date="2015-11" db="EMBL/GenBank/DDBJ databases">
        <title>Identification of large and diverse effector repertoires of 38 Legionella species.</title>
        <authorList>
            <person name="Burstein D."/>
            <person name="Amaro F."/>
            <person name="Zusman T."/>
            <person name="Lifshitz Z."/>
            <person name="Cohen O."/>
            <person name="Gilbert J.A."/>
            <person name="Pupko T."/>
            <person name="Shuman H.A."/>
            <person name="Segal G."/>
        </authorList>
    </citation>
    <scope>NUCLEOTIDE SEQUENCE [LARGE SCALE GENOMIC DNA]</scope>
    <source>
        <strain evidence="5 7">1762-AUS-E</strain>
    </source>
</reference>
<evidence type="ECO:0000313" key="5">
    <source>
        <dbReference type="EMBL" id="KTC65929.1"/>
    </source>
</evidence>
<dbReference type="PIRSF" id="PIRSF019345">
    <property type="entry name" value="ScpB"/>
    <property type="match status" value="1"/>
</dbReference>
<geneLocation type="plasmid" evidence="6 8">
    <name>18</name>
</geneLocation>
<dbReference type="GO" id="GO:0051304">
    <property type="term" value="P:chromosome separation"/>
    <property type="evidence" value="ECO:0007669"/>
    <property type="project" value="InterPro"/>
</dbReference>
<keyword evidence="7" id="KW-1185">Reference proteome</keyword>
<keyword evidence="6" id="KW-0614">Plasmid</keyword>
<keyword evidence="4" id="KW-0131">Cell cycle</keyword>
<dbReference type="PATRIC" id="fig|45056.6.peg.607"/>
<dbReference type="STRING" id="45056.Lade_0587"/>
<organism evidence="5 7">
    <name type="scientific">Legionella adelaidensis</name>
    <dbReference type="NCBI Taxonomy" id="45056"/>
    <lineage>
        <taxon>Bacteria</taxon>
        <taxon>Pseudomonadati</taxon>
        <taxon>Pseudomonadota</taxon>
        <taxon>Gammaproteobacteria</taxon>
        <taxon>Legionellales</taxon>
        <taxon>Legionellaceae</taxon>
        <taxon>Legionella</taxon>
    </lineage>
</organism>
<protein>
    <submittedName>
        <fullName evidence="5">Segregation and condensation protein B</fullName>
    </submittedName>
</protein>
<name>A0A0W0R4G3_9GAMM</name>
<dbReference type="PANTHER" id="PTHR34298">
    <property type="entry name" value="SEGREGATION AND CONDENSATION PROTEIN B"/>
    <property type="match status" value="1"/>
</dbReference>